<evidence type="ECO:0000313" key="1">
    <source>
        <dbReference type="EMBL" id="JAH81135.1"/>
    </source>
</evidence>
<dbReference type="EMBL" id="GBXM01027442">
    <property type="protein sequence ID" value="JAH81135.1"/>
    <property type="molecule type" value="Transcribed_RNA"/>
</dbReference>
<accession>A0A0E9VUW3</accession>
<name>A0A0E9VUW3_ANGAN</name>
<sequence>MVSIAFRHFFCMRE</sequence>
<proteinExistence type="predicted"/>
<organism evidence="1">
    <name type="scientific">Anguilla anguilla</name>
    <name type="common">European freshwater eel</name>
    <name type="synonym">Muraena anguilla</name>
    <dbReference type="NCBI Taxonomy" id="7936"/>
    <lineage>
        <taxon>Eukaryota</taxon>
        <taxon>Metazoa</taxon>
        <taxon>Chordata</taxon>
        <taxon>Craniata</taxon>
        <taxon>Vertebrata</taxon>
        <taxon>Euteleostomi</taxon>
        <taxon>Actinopterygii</taxon>
        <taxon>Neopterygii</taxon>
        <taxon>Teleostei</taxon>
        <taxon>Anguilliformes</taxon>
        <taxon>Anguillidae</taxon>
        <taxon>Anguilla</taxon>
    </lineage>
</organism>
<protein>
    <submittedName>
        <fullName evidence="1">Uncharacterized protein</fullName>
    </submittedName>
</protein>
<reference evidence="1" key="1">
    <citation type="submission" date="2014-11" db="EMBL/GenBank/DDBJ databases">
        <authorList>
            <person name="Amaro Gonzalez C."/>
        </authorList>
    </citation>
    <scope>NUCLEOTIDE SEQUENCE</scope>
</reference>
<reference evidence="1" key="2">
    <citation type="journal article" date="2015" name="Fish Shellfish Immunol.">
        <title>Early steps in the European eel (Anguilla anguilla)-Vibrio vulnificus interaction in the gills: Role of the RtxA13 toxin.</title>
        <authorList>
            <person name="Callol A."/>
            <person name="Pajuelo D."/>
            <person name="Ebbesson L."/>
            <person name="Teles M."/>
            <person name="MacKenzie S."/>
            <person name="Amaro C."/>
        </authorList>
    </citation>
    <scope>NUCLEOTIDE SEQUENCE</scope>
</reference>